<evidence type="ECO:0000313" key="3">
    <source>
        <dbReference type="Proteomes" id="UP000318478"/>
    </source>
</evidence>
<gene>
    <name evidence="2" type="ORF">Pla123a_02090</name>
</gene>
<organism evidence="2 3">
    <name type="scientific">Posidoniimonas polymericola</name>
    <dbReference type="NCBI Taxonomy" id="2528002"/>
    <lineage>
        <taxon>Bacteria</taxon>
        <taxon>Pseudomonadati</taxon>
        <taxon>Planctomycetota</taxon>
        <taxon>Planctomycetia</taxon>
        <taxon>Pirellulales</taxon>
        <taxon>Lacipirellulaceae</taxon>
        <taxon>Posidoniimonas</taxon>
    </lineage>
</organism>
<proteinExistence type="predicted"/>
<evidence type="ECO:0000256" key="1">
    <source>
        <dbReference type="SAM" id="SignalP"/>
    </source>
</evidence>
<dbReference type="AlphaFoldDB" id="A0A5C5ZDJ2"/>
<sequence length="187" mass="20304" precursor="true">MFAQPLRIALIAITSVVGLSAAANAAHPSHGHYCEPPLPRFGMHSYNNGYGEVVVRINHGGIACELGLEEGDLIERFNHQRLSYHGSWEDALAQAMADGGHIVLRVRDVHTGRRVTRHIDLDPYGRVVGGPIGPVTPKVVVPSHPAPPVITPKVAPHMVGYRGRFQGAVAPPVQRDSRPRFSFRIGL</sequence>
<evidence type="ECO:0000313" key="2">
    <source>
        <dbReference type="EMBL" id="TWT85402.1"/>
    </source>
</evidence>
<feature type="chain" id="PRO_5022851228" description="PDZ domain-containing protein" evidence="1">
    <location>
        <begin position="26"/>
        <end position="187"/>
    </location>
</feature>
<dbReference type="EMBL" id="SJPO01000001">
    <property type="protein sequence ID" value="TWT85402.1"/>
    <property type="molecule type" value="Genomic_DNA"/>
</dbReference>
<dbReference type="OrthoDB" id="281715at2"/>
<feature type="signal peptide" evidence="1">
    <location>
        <begin position="1"/>
        <end position="25"/>
    </location>
</feature>
<dbReference type="SUPFAM" id="SSF50156">
    <property type="entry name" value="PDZ domain-like"/>
    <property type="match status" value="1"/>
</dbReference>
<comment type="caution">
    <text evidence="2">The sequence shown here is derived from an EMBL/GenBank/DDBJ whole genome shotgun (WGS) entry which is preliminary data.</text>
</comment>
<keyword evidence="1" id="KW-0732">Signal</keyword>
<dbReference type="Proteomes" id="UP000318478">
    <property type="component" value="Unassembled WGS sequence"/>
</dbReference>
<dbReference type="InterPro" id="IPR036034">
    <property type="entry name" value="PDZ_sf"/>
</dbReference>
<accession>A0A5C5ZDJ2</accession>
<name>A0A5C5ZDJ2_9BACT</name>
<dbReference type="RefSeq" id="WP_146583668.1">
    <property type="nucleotide sequence ID" value="NZ_SJPO01000001.1"/>
</dbReference>
<dbReference type="Gene3D" id="2.30.42.10">
    <property type="match status" value="1"/>
</dbReference>
<protein>
    <recommendedName>
        <fullName evidence="4">PDZ domain-containing protein</fullName>
    </recommendedName>
</protein>
<keyword evidence="3" id="KW-1185">Reference proteome</keyword>
<evidence type="ECO:0008006" key="4">
    <source>
        <dbReference type="Google" id="ProtNLM"/>
    </source>
</evidence>
<reference evidence="2 3" key="1">
    <citation type="submission" date="2019-02" db="EMBL/GenBank/DDBJ databases">
        <title>Deep-cultivation of Planctomycetes and their phenomic and genomic characterization uncovers novel biology.</title>
        <authorList>
            <person name="Wiegand S."/>
            <person name="Jogler M."/>
            <person name="Boedeker C."/>
            <person name="Pinto D."/>
            <person name="Vollmers J."/>
            <person name="Rivas-Marin E."/>
            <person name="Kohn T."/>
            <person name="Peeters S.H."/>
            <person name="Heuer A."/>
            <person name="Rast P."/>
            <person name="Oberbeckmann S."/>
            <person name="Bunk B."/>
            <person name="Jeske O."/>
            <person name="Meyerdierks A."/>
            <person name="Storesund J.E."/>
            <person name="Kallscheuer N."/>
            <person name="Luecker S."/>
            <person name="Lage O.M."/>
            <person name="Pohl T."/>
            <person name="Merkel B.J."/>
            <person name="Hornburger P."/>
            <person name="Mueller R.-W."/>
            <person name="Bruemmer F."/>
            <person name="Labrenz M."/>
            <person name="Spormann A.M."/>
            <person name="Op Den Camp H."/>
            <person name="Overmann J."/>
            <person name="Amann R."/>
            <person name="Jetten M.S.M."/>
            <person name="Mascher T."/>
            <person name="Medema M.H."/>
            <person name="Devos D.P."/>
            <person name="Kaster A.-K."/>
            <person name="Ovreas L."/>
            <person name="Rohde M."/>
            <person name="Galperin M.Y."/>
            <person name="Jogler C."/>
        </authorList>
    </citation>
    <scope>NUCLEOTIDE SEQUENCE [LARGE SCALE GENOMIC DNA]</scope>
    <source>
        <strain evidence="2 3">Pla123a</strain>
    </source>
</reference>